<dbReference type="GO" id="GO:0043386">
    <property type="term" value="P:mycotoxin biosynthetic process"/>
    <property type="evidence" value="ECO:0007669"/>
    <property type="project" value="InterPro"/>
</dbReference>
<evidence type="ECO:0000313" key="2">
    <source>
        <dbReference type="EMBL" id="KAF2243988.1"/>
    </source>
</evidence>
<dbReference type="Pfam" id="PF11807">
    <property type="entry name" value="UstYa"/>
    <property type="match status" value="1"/>
</dbReference>
<name>A0A6A6I1V1_9PLEO</name>
<evidence type="ECO:0000313" key="3">
    <source>
        <dbReference type="Proteomes" id="UP000800094"/>
    </source>
</evidence>
<dbReference type="AlphaFoldDB" id="A0A6A6I1V1"/>
<protein>
    <submittedName>
        <fullName evidence="2">Uncharacterized protein</fullName>
    </submittedName>
</protein>
<dbReference type="GeneID" id="54584534"/>
<dbReference type="InterPro" id="IPR021765">
    <property type="entry name" value="UstYa-like"/>
</dbReference>
<gene>
    <name evidence="2" type="ORF">BU26DRAFT_534183</name>
</gene>
<keyword evidence="3" id="KW-1185">Reference proteome</keyword>
<dbReference type="Proteomes" id="UP000800094">
    <property type="component" value="Unassembled WGS sequence"/>
</dbReference>
<reference evidence="2" key="1">
    <citation type="journal article" date="2020" name="Stud. Mycol.">
        <title>101 Dothideomycetes genomes: a test case for predicting lifestyles and emergence of pathogens.</title>
        <authorList>
            <person name="Haridas S."/>
            <person name="Albert R."/>
            <person name="Binder M."/>
            <person name="Bloem J."/>
            <person name="Labutti K."/>
            <person name="Salamov A."/>
            <person name="Andreopoulos B."/>
            <person name="Baker S."/>
            <person name="Barry K."/>
            <person name="Bills G."/>
            <person name="Bluhm B."/>
            <person name="Cannon C."/>
            <person name="Castanera R."/>
            <person name="Culley D."/>
            <person name="Daum C."/>
            <person name="Ezra D."/>
            <person name="Gonzalez J."/>
            <person name="Henrissat B."/>
            <person name="Kuo A."/>
            <person name="Liang C."/>
            <person name="Lipzen A."/>
            <person name="Lutzoni F."/>
            <person name="Magnuson J."/>
            <person name="Mondo S."/>
            <person name="Nolan M."/>
            <person name="Ohm R."/>
            <person name="Pangilinan J."/>
            <person name="Park H.-J."/>
            <person name="Ramirez L."/>
            <person name="Alfaro M."/>
            <person name="Sun H."/>
            <person name="Tritt A."/>
            <person name="Yoshinaga Y."/>
            <person name="Zwiers L.-H."/>
            <person name="Turgeon B."/>
            <person name="Goodwin S."/>
            <person name="Spatafora J."/>
            <person name="Crous P."/>
            <person name="Grigoriev I."/>
        </authorList>
    </citation>
    <scope>NUCLEOTIDE SEQUENCE</scope>
    <source>
        <strain evidence="2">CBS 122368</strain>
    </source>
</reference>
<accession>A0A6A6I1V1</accession>
<dbReference type="EMBL" id="ML987204">
    <property type="protein sequence ID" value="KAF2243988.1"/>
    <property type="molecule type" value="Genomic_DNA"/>
</dbReference>
<dbReference type="PANTHER" id="PTHR33365">
    <property type="entry name" value="YALI0B05434P"/>
    <property type="match status" value="1"/>
</dbReference>
<dbReference type="OrthoDB" id="3687641at2759"/>
<sequence>MGKDPSQAVQIPEDWGYGNGSYFGRVDVFHQIHYHYYDARYPHGLNDTNGWHRSHLSHCIHLLLQNIMCNANTDVYPHIWIDSIIDHPFPASNIEHKCRDFGSILEWQRRNALDEKEFVELRRPEGYEYRKTNHAFKELVHWFDIHEDDGDSMKLMLKVRNHFSLFLSQLHALPVW</sequence>
<evidence type="ECO:0000256" key="1">
    <source>
        <dbReference type="ARBA" id="ARBA00035112"/>
    </source>
</evidence>
<dbReference type="RefSeq" id="XP_033678992.1">
    <property type="nucleotide sequence ID" value="XM_033831204.1"/>
</dbReference>
<comment type="similarity">
    <text evidence="1">Belongs to the ustYa family.</text>
</comment>
<dbReference type="PANTHER" id="PTHR33365:SF14">
    <property type="entry name" value="TAT PATHWAY SIGNAL SEQUENCE"/>
    <property type="match status" value="1"/>
</dbReference>
<organism evidence="2 3">
    <name type="scientific">Trematosphaeria pertusa</name>
    <dbReference type="NCBI Taxonomy" id="390896"/>
    <lineage>
        <taxon>Eukaryota</taxon>
        <taxon>Fungi</taxon>
        <taxon>Dikarya</taxon>
        <taxon>Ascomycota</taxon>
        <taxon>Pezizomycotina</taxon>
        <taxon>Dothideomycetes</taxon>
        <taxon>Pleosporomycetidae</taxon>
        <taxon>Pleosporales</taxon>
        <taxon>Massarineae</taxon>
        <taxon>Trematosphaeriaceae</taxon>
        <taxon>Trematosphaeria</taxon>
    </lineage>
</organism>
<proteinExistence type="inferred from homology"/>